<keyword evidence="3" id="KW-1185">Reference proteome</keyword>
<evidence type="ECO:0000313" key="3">
    <source>
        <dbReference type="Proteomes" id="UP000203990"/>
    </source>
</evidence>
<gene>
    <name evidence="2" type="ORF">KB57_186</name>
</gene>
<sequence length="87" mass="9681">MTNMIYTVSKTSILRATLLACLIALVSNTCFNCLVGLVTTETTAQGFNTMIDVLQLTFYTLIKLNRFKRLDRYDLPFVVAGLLAIAL</sequence>
<feature type="transmembrane region" description="Helical" evidence="1">
    <location>
        <begin position="12"/>
        <end position="38"/>
    </location>
</feature>
<feature type="transmembrane region" description="Helical" evidence="1">
    <location>
        <begin position="44"/>
        <end position="62"/>
    </location>
</feature>
<name>A0A0S1S272_9CAUD</name>
<evidence type="ECO:0000256" key="1">
    <source>
        <dbReference type="SAM" id="Phobius"/>
    </source>
</evidence>
<proteinExistence type="predicted"/>
<reference evidence="2 3" key="1">
    <citation type="submission" date="2015-10" db="EMBL/GenBank/DDBJ databases">
        <title>Complete genome sequence of Klebsiella pneumoniae bacteriophage vB_KpnM_KB57.</title>
        <authorList>
            <person name="Volozhantsev N.V."/>
            <person name="Popova A.V."/>
            <person name="Krasilnikova V.M."/>
            <person name="Bogun A.G."/>
        </authorList>
    </citation>
    <scope>NUCLEOTIDE SEQUENCE [LARGE SCALE GENOMIC DNA]</scope>
</reference>
<dbReference type="KEGG" id="vg:26523152"/>
<keyword evidence="1" id="KW-0812">Transmembrane</keyword>
<dbReference type="GeneID" id="26523152"/>
<dbReference type="RefSeq" id="YP_009187799.1">
    <property type="nucleotide sequence ID" value="NC_028659.1"/>
</dbReference>
<organism evidence="2 3">
    <name type="scientific">Klebsiella phage vB_KpnM_KB57</name>
    <dbReference type="NCBI Taxonomy" id="1719140"/>
    <lineage>
        <taxon>Viruses</taxon>
        <taxon>Duplodnaviria</taxon>
        <taxon>Heunggongvirae</taxon>
        <taxon>Uroviricota</taxon>
        <taxon>Caudoviricetes</taxon>
        <taxon>Vequintavirinae</taxon>
        <taxon>Mydovirus</taxon>
        <taxon>Mydovirus KB57</taxon>
    </lineage>
</organism>
<dbReference type="EMBL" id="KT934943">
    <property type="protein sequence ID" value="ALM02573.1"/>
    <property type="molecule type" value="Genomic_DNA"/>
</dbReference>
<dbReference type="Proteomes" id="UP000203990">
    <property type="component" value="Segment"/>
</dbReference>
<accession>A0A0S1S272</accession>
<keyword evidence="1" id="KW-1133">Transmembrane helix</keyword>
<dbReference type="OrthoDB" id="40013at10239"/>
<keyword evidence="1" id="KW-0472">Membrane</keyword>
<protein>
    <submittedName>
        <fullName evidence="2">Uncharacterized protein</fullName>
    </submittedName>
</protein>
<evidence type="ECO:0000313" key="2">
    <source>
        <dbReference type="EMBL" id="ALM02573.1"/>
    </source>
</evidence>